<name>A0ABP7UAY4_9SPHN</name>
<organism evidence="2 3">
    <name type="scientific">Sphingomonas rosea</name>
    <dbReference type="NCBI Taxonomy" id="335605"/>
    <lineage>
        <taxon>Bacteria</taxon>
        <taxon>Pseudomonadati</taxon>
        <taxon>Pseudomonadota</taxon>
        <taxon>Alphaproteobacteria</taxon>
        <taxon>Sphingomonadales</taxon>
        <taxon>Sphingomonadaceae</taxon>
        <taxon>Sphingomonas</taxon>
    </lineage>
</organism>
<comment type="caution">
    <text evidence="2">The sequence shown here is derived from an EMBL/GenBank/DDBJ whole genome shotgun (WGS) entry which is preliminary data.</text>
</comment>
<dbReference type="PANTHER" id="PTHR43135:SF3">
    <property type="entry name" value="ALPHA-D-RIBOSE 1-METHYLPHOSPHONATE 5-TRIPHOSPHATE DIPHOSPHATASE"/>
    <property type="match status" value="1"/>
</dbReference>
<keyword evidence="3" id="KW-1185">Reference proteome</keyword>
<dbReference type="PROSITE" id="PS51257">
    <property type="entry name" value="PROKAR_LIPOPROTEIN"/>
    <property type="match status" value="1"/>
</dbReference>
<feature type="domain" description="Amidohydrolase-related" evidence="1">
    <location>
        <begin position="366"/>
        <end position="436"/>
    </location>
</feature>
<gene>
    <name evidence="2" type="ORF">GCM10022281_20270</name>
</gene>
<dbReference type="SUPFAM" id="SSF51556">
    <property type="entry name" value="Metallo-dependent hydrolases"/>
    <property type="match status" value="1"/>
</dbReference>
<reference evidence="3" key="1">
    <citation type="journal article" date="2019" name="Int. J. Syst. Evol. Microbiol.">
        <title>The Global Catalogue of Microorganisms (GCM) 10K type strain sequencing project: providing services to taxonomists for standard genome sequencing and annotation.</title>
        <authorList>
            <consortium name="The Broad Institute Genomics Platform"/>
            <consortium name="The Broad Institute Genome Sequencing Center for Infectious Disease"/>
            <person name="Wu L."/>
            <person name="Ma J."/>
        </authorList>
    </citation>
    <scope>NUCLEOTIDE SEQUENCE [LARGE SCALE GENOMIC DNA]</scope>
    <source>
        <strain evidence="3">JCM 17564</strain>
    </source>
</reference>
<dbReference type="RefSeq" id="WP_344696961.1">
    <property type="nucleotide sequence ID" value="NZ_BAABBR010000001.1"/>
</dbReference>
<accession>A0ABP7UAY4</accession>
<dbReference type="InterPro" id="IPR051781">
    <property type="entry name" value="Metallo-dep_Hydrolase"/>
</dbReference>
<evidence type="ECO:0000259" key="1">
    <source>
        <dbReference type="Pfam" id="PF01979"/>
    </source>
</evidence>
<protein>
    <submittedName>
        <fullName evidence="2">Amidohydrolase</fullName>
    </submittedName>
</protein>
<dbReference type="InterPro" id="IPR011059">
    <property type="entry name" value="Metal-dep_hydrolase_composite"/>
</dbReference>
<sequence length="464" mass="49714">MRGRGLTAAVFGALVVAGCATTGTSDKDEGERIGIPENPFPSTYQRYGGAPVVITGVTILDGEGGRIDNGQIWFADGKIQAVGQTVAAPAGTQTIDGTGKYVTPGVIDIHSHLGDYPSPGVAAHDDGNEATAPARPEVWAEHSVWPQDPGFSRALANGGITTLQILPGSANLFGGRSVILKNVPARTVQGMKFPGAPYGLKMACGENPKRVYGEKGGPSTRMGNIAVTRQTWINAKAYKRKWDEYEKNGGEAPEQDLAMDTLKGVLEGKILVQNHCYRADEMAQMIDLSKEAGYQISAFHHAVESYKIADLLRANGICSAMWADWYGFKMEAYDAIPENIAFVDRAGACAIVHSDDPNGIQRLNQEAAKAMAAGKRAGIPITEEHAWTWLGINPAKAIGMADRIGSLKAGKNADVVLWNGNPFSTYTRPERVWIDGALMYDANNPRLRPVSDFELGQTGEGDVK</sequence>
<dbReference type="Proteomes" id="UP001424459">
    <property type="component" value="Unassembled WGS sequence"/>
</dbReference>
<evidence type="ECO:0000313" key="3">
    <source>
        <dbReference type="Proteomes" id="UP001424459"/>
    </source>
</evidence>
<dbReference type="Gene3D" id="2.30.40.10">
    <property type="entry name" value="Urease, subunit C, domain 1"/>
    <property type="match status" value="1"/>
</dbReference>
<dbReference type="SUPFAM" id="SSF51338">
    <property type="entry name" value="Composite domain of metallo-dependent hydrolases"/>
    <property type="match status" value="1"/>
</dbReference>
<dbReference type="CDD" id="cd01309">
    <property type="entry name" value="Met_dep_hydrolase_C"/>
    <property type="match status" value="1"/>
</dbReference>
<dbReference type="Gene3D" id="3.20.20.140">
    <property type="entry name" value="Metal-dependent hydrolases"/>
    <property type="match status" value="1"/>
</dbReference>
<dbReference type="InterPro" id="IPR032466">
    <property type="entry name" value="Metal_Hydrolase"/>
</dbReference>
<dbReference type="InterPro" id="IPR006680">
    <property type="entry name" value="Amidohydro-rel"/>
</dbReference>
<evidence type="ECO:0000313" key="2">
    <source>
        <dbReference type="EMBL" id="GAA4039338.1"/>
    </source>
</evidence>
<dbReference type="PANTHER" id="PTHR43135">
    <property type="entry name" value="ALPHA-D-RIBOSE 1-METHYLPHOSPHONATE 5-TRIPHOSPHATE DIPHOSPHATASE"/>
    <property type="match status" value="1"/>
</dbReference>
<dbReference type="EMBL" id="BAABBR010000001">
    <property type="protein sequence ID" value="GAA4039338.1"/>
    <property type="molecule type" value="Genomic_DNA"/>
</dbReference>
<dbReference type="Pfam" id="PF01979">
    <property type="entry name" value="Amidohydro_1"/>
    <property type="match status" value="1"/>
</dbReference>
<proteinExistence type="predicted"/>